<dbReference type="PANTHER" id="PTHR34853:SF1">
    <property type="entry name" value="LIPASE 5"/>
    <property type="match status" value="1"/>
</dbReference>
<feature type="transmembrane region" description="Helical" evidence="1">
    <location>
        <begin position="209"/>
        <end position="235"/>
    </location>
</feature>
<dbReference type="OrthoDB" id="9798122at2"/>
<feature type="transmembrane region" description="Helical" evidence="1">
    <location>
        <begin position="160"/>
        <end position="179"/>
    </location>
</feature>
<comment type="caution">
    <text evidence="2">The sequence shown here is derived from an EMBL/GenBank/DDBJ whole genome shotgun (WGS) entry which is preliminary data.</text>
</comment>
<keyword evidence="1" id="KW-0812">Transmembrane</keyword>
<dbReference type="InterPro" id="IPR029058">
    <property type="entry name" value="AB_hydrolase_fold"/>
</dbReference>
<feature type="transmembrane region" description="Helical" evidence="1">
    <location>
        <begin position="69"/>
        <end position="85"/>
    </location>
</feature>
<gene>
    <name evidence="2" type="ORF">F8O01_10800</name>
</gene>
<reference evidence="2 3" key="1">
    <citation type="submission" date="2019-09" db="EMBL/GenBank/DDBJ databases">
        <title>Phylogeny of genus Pseudoclavibacter and closely related genus.</title>
        <authorList>
            <person name="Li Y."/>
        </authorList>
    </citation>
    <scope>NUCLEOTIDE SEQUENCE [LARGE SCALE GENOMIC DNA]</scope>
    <source>
        <strain evidence="2 3">DSM 23821</strain>
    </source>
</reference>
<accession>A0A7J5BQQ7</accession>
<dbReference type="Gene3D" id="3.40.50.1820">
    <property type="entry name" value="alpha/beta hydrolase"/>
    <property type="match status" value="1"/>
</dbReference>
<feature type="transmembrane region" description="Helical" evidence="1">
    <location>
        <begin position="12"/>
        <end position="32"/>
    </location>
</feature>
<dbReference type="RefSeq" id="WP_158040873.1">
    <property type="nucleotide sequence ID" value="NZ_JACCFV010000001.1"/>
</dbReference>
<dbReference type="SUPFAM" id="SSF53474">
    <property type="entry name" value="alpha/beta-Hydrolases"/>
    <property type="match status" value="1"/>
</dbReference>
<evidence type="ECO:0000313" key="2">
    <source>
        <dbReference type="EMBL" id="KAB1656347.1"/>
    </source>
</evidence>
<keyword evidence="1" id="KW-0472">Membrane</keyword>
<dbReference type="Pfam" id="PF03583">
    <property type="entry name" value="LIP"/>
    <property type="match status" value="1"/>
</dbReference>
<feature type="transmembrane region" description="Helical" evidence="1">
    <location>
        <begin position="38"/>
        <end position="57"/>
    </location>
</feature>
<protein>
    <submittedName>
        <fullName evidence="2">Lipase</fullName>
    </submittedName>
</protein>
<name>A0A7J5BQQ7_9MICO</name>
<keyword evidence="1" id="KW-1133">Transmembrane helix</keyword>
<organism evidence="2 3">
    <name type="scientific">Pseudoclavibacter chungangensis</name>
    <dbReference type="NCBI Taxonomy" id="587635"/>
    <lineage>
        <taxon>Bacteria</taxon>
        <taxon>Bacillati</taxon>
        <taxon>Actinomycetota</taxon>
        <taxon>Actinomycetes</taxon>
        <taxon>Micrococcales</taxon>
        <taxon>Microbacteriaceae</taxon>
        <taxon>Pseudoclavibacter</taxon>
    </lineage>
</organism>
<dbReference type="EMBL" id="WBJZ01000012">
    <property type="protein sequence ID" value="KAB1656347.1"/>
    <property type="molecule type" value="Genomic_DNA"/>
</dbReference>
<dbReference type="InterPro" id="IPR005152">
    <property type="entry name" value="Lipase_secreted"/>
</dbReference>
<keyword evidence="3" id="KW-1185">Reference proteome</keyword>
<feature type="transmembrane region" description="Helical" evidence="1">
    <location>
        <begin position="91"/>
        <end position="109"/>
    </location>
</feature>
<dbReference type="AlphaFoldDB" id="A0A7J5BQQ7"/>
<dbReference type="Gene3D" id="1.10.260.130">
    <property type="match status" value="1"/>
</dbReference>
<dbReference type="PANTHER" id="PTHR34853">
    <property type="match status" value="1"/>
</dbReference>
<sequence length="608" mass="61641">MTASNPRELSIVPRIGAGLLGVLVIVAGVLLVVRPLTALLAVLAALCLALVVGAIVSLRGGRGRPVRRIVAGVLLVVAAVCVFAAPDVIRALPTLCALALGLGAVRLAGTAVGRRARPVDGTDAEGTPASRGERVRAGLAAAACVLAAGPALVWPDAASVAIAVVFSIALVVLGVALVVTGIRGRAPRRFGVRQGSIGHVRSEPRGAGAVLRTIGAVGALVAAIVATAGTVPLVASAASVDDFYAWSGPARAQPGTVLRVAPYTGEVPAGAAALRVLYATTDGEGAPALASAVVAYPTAAPTDGERPVLAWQHGTTGVARSCAPSVGADALTELAIPGISRAIERGWAVVATDYPGQGTHGAYPYLVGEGEGRATLDGIRALRAIDDAHASEHAWIWGHSQGGHATLWAGQLAADYAPELDVLGVAALSAASDPLALASRITTGDPSPLASLVTSLVLVPYAEAYPDVELDATVHPAGHGIVEAFASRCVIEAPTLVSVLVGASLSWDAPLYRIDVSEGPTHDRLAQNRADGIVPAPLFLGQGTDDEVIPIELQRTLAAELCAADRTVEVHEYEGRSHMGVIAEGSPLIDDLFAWADAVTLGQAPANC</sequence>
<evidence type="ECO:0000256" key="1">
    <source>
        <dbReference type="SAM" id="Phobius"/>
    </source>
</evidence>
<dbReference type="GO" id="GO:0004806">
    <property type="term" value="F:triacylglycerol lipase activity"/>
    <property type="evidence" value="ECO:0007669"/>
    <property type="project" value="InterPro"/>
</dbReference>
<feature type="transmembrane region" description="Helical" evidence="1">
    <location>
        <begin position="137"/>
        <end position="154"/>
    </location>
</feature>
<evidence type="ECO:0000313" key="3">
    <source>
        <dbReference type="Proteomes" id="UP000467240"/>
    </source>
</evidence>
<proteinExistence type="predicted"/>
<dbReference type="Proteomes" id="UP000467240">
    <property type="component" value="Unassembled WGS sequence"/>
</dbReference>
<dbReference type="GO" id="GO:0016042">
    <property type="term" value="P:lipid catabolic process"/>
    <property type="evidence" value="ECO:0007669"/>
    <property type="project" value="InterPro"/>
</dbReference>